<comment type="caution">
    <text evidence="2">The sequence shown here is derived from an EMBL/GenBank/DDBJ whole genome shotgun (WGS) entry which is preliminary data.</text>
</comment>
<dbReference type="GO" id="GO:0032259">
    <property type="term" value="P:methylation"/>
    <property type="evidence" value="ECO:0007669"/>
    <property type="project" value="UniProtKB-KW"/>
</dbReference>
<dbReference type="SUPFAM" id="SSF53335">
    <property type="entry name" value="S-adenosyl-L-methionine-dependent methyltransferases"/>
    <property type="match status" value="1"/>
</dbReference>
<gene>
    <name evidence="2" type="ORF">GTP27_22680</name>
</gene>
<dbReference type="Gene3D" id="3.40.50.150">
    <property type="entry name" value="Vaccinia Virus protein VP39"/>
    <property type="match status" value="1"/>
</dbReference>
<dbReference type="GO" id="GO:0008168">
    <property type="term" value="F:methyltransferase activity"/>
    <property type="evidence" value="ECO:0007669"/>
    <property type="project" value="UniProtKB-KW"/>
</dbReference>
<feature type="domain" description="Methyltransferase type 11" evidence="1">
    <location>
        <begin position="54"/>
        <end position="144"/>
    </location>
</feature>
<proteinExistence type="predicted"/>
<dbReference type="CDD" id="cd02440">
    <property type="entry name" value="AdoMet_MTases"/>
    <property type="match status" value="1"/>
</dbReference>
<evidence type="ECO:0000313" key="2">
    <source>
        <dbReference type="EMBL" id="MYM42111.1"/>
    </source>
</evidence>
<dbReference type="PANTHER" id="PTHR42912">
    <property type="entry name" value="METHYLTRANSFERASE"/>
    <property type="match status" value="1"/>
</dbReference>
<keyword evidence="3" id="KW-1185">Reference proteome</keyword>
<dbReference type="InterPro" id="IPR029063">
    <property type="entry name" value="SAM-dependent_MTases_sf"/>
</dbReference>
<name>A0ABW9VRA8_9BURK</name>
<dbReference type="Proteomes" id="UP000478090">
    <property type="component" value="Unassembled WGS sequence"/>
</dbReference>
<keyword evidence="2" id="KW-0808">Transferase</keyword>
<dbReference type="Pfam" id="PF08241">
    <property type="entry name" value="Methyltransf_11"/>
    <property type="match status" value="1"/>
</dbReference>
<organism evidence="2 3">
    <name type="scientific">Duganella qianjiadongensis</name>
    <dbReference type="NCBI Taxonomy" id="2692176"/>
    <lineage>
        <taxon>Bacteria</taxon>
        <taxon>Pseudomonadati</taxon>
        <taxon>Pseudomonadota</taxon>
        <taxon>Betaproteobacteria</taxon>
        <taxon>Burkholderiales</taxon>
        <taxon>Oxalobacteraceae</taxon>
        <taxon>Telluria group</taxon>
        <taxon>Duganella</taxon>
    </lineage>
</organism>
<dbReference type="PANTHER" id="PTHR42912:SF93">
    <property type="entry name" value="N6-ADENOSINE-METHYLTRANSFERASE TMT1A"/>
    <property type="match status" value="1"/>
</dbReference>
<reference evidence="2 3" key="1">
    <citation type="submission" date="2019-12" db="EMBL/GenBank/DDBJ databases">
        <title>Novel species isolated from a subtropical stream in China.</title>
        <authorList>
            <person name="Lu H."/>
        </authorList>
    </citation>
    <scope>NUCLEOTIDE SEQUENCE [LARGE SCALE GENOMIC DNA]</scope>
    <source>
        <strain evidence="2 3">CY13W</strain>
    </source>
</reference>
<evidence type="ECO:0000313" key="3">
    <source>
        <dbReference type="Proteomes" id="UP000478090"/>
    </source>
</evidence>
<protein>
    <submittedName>
        <fullName evidence="2">Methyltransferase domain-containing protein</fullName>
    </submittedName>
</protein>
<evidence type="ECO:0000259" key="1">
    <source>
        <dbReference type="Pfam" id="PF08241"/>
    </source>
</evidence>
<dbReference type="InterPro" id="IPR013216">
    <property type="entry name" value="Methyltransf_11"/>
</dbReference>
<accession>A0ABW9VRA8</accession>
<dbReference type="RefSeq" id="WP_161041362.1">
    <property type="nucleotide sequence ID" value="NZ_WWCM01000034.1"/>
</dbReference>
<dbReference type="InterPro" id="IPR050508">
    <property type="entry name" value="Methyltransf_Superfamily"/>
</dbReference>
<sequence length="225" mass="24110">MKYLSALKAWLHLLGLLTSPPALFRHLHGLYWYRSALMATLPRTAAHLAGVTALEIGCATGEFCGVMVTLGASVHGVDRSASMVQQASARHAEARFTVADASALPYPDAGFDIVLAASLLNVVADPVAVLREMARVCRHGGALALLVPARDFTTRQARQWIARQGMRAHDAAAYLLWHWLARKVSDAELNGWLQQAGLAGARVVSQQLMGGLATALHVYPPASQA</sequence>
<keyword evidence="2" id="KW-0489">Methyltransferase</keyword>
<dbReference type="EMBL" id="WWCM01000034">
    <property type="protein sequence ID" value="MYM42111.1"/>
    <property type="molecule type" value="Genomic_DNA"/>
</dbReference>